<feature type="compositionally biased region" description="Low complexity" evidence="1">
    <location>
        <begin position="722"/>
        <end position="739"/>
    </location>
</feature>
<feature type="domain" description="FAM13A-like" evidence="2">
    <location>
        <begin position="1032"/>
        <end position="1090"/>
    </location>
</feature>
<dbReference type="Pfam" id="PF26116">
    <property type="entry name" value="FAM13A"/>
    <property type="match status" value="3"/>
</dbReference>
<sequence length="1094" mass="123191">MIVHPIGSPAKDHIHHNSRSIMQKAPIGVRRRTRSKGTIAGFNTESSDPPPLTAENSSLDVSNHHPQHLLQGDAPPIPAKPSHNAKLALLCVQNANHMGARTQLHLCPPGKARDDLTKKLQEQRRRKKKALSVPNSIRRTGSFQRNSSVTSVKDDISVFEKLMGESGMKAYEDAEAEFLDNPTMHLRMMNEDGEECQEDPSSGDDDLLDFLFEEEKQNDDEQSLLEALYDGAAAQGQGSAKSGMLAFNFRKIKWFDSVTAADRAEAREYLKKELIGLKKRDALMLTSHLRKLQRREKRRLEIEQGRRTSKNLDDWDDEEDAAIGMNKLPENMTPSLAAALVLESLAMNPLESLEGMSKCYEGIVAAGSALLDMKEQSAGLKPTKKEIMNALTPLLITSLEQASGETILALSELRKMCGTKRYQRRFIQRIAPSLVRPPNAAMWCLRHQTDMKAILAATELIFESSSTIFSSDWFERGRSIVADAKRAESLNLAAMKLKKLSAPQQTENILSLTGSHHRRGNSLNMATPAKHSSQSGSGTEMLAEWEILAVDREIRNSIKTVFDRDWSRINIRHAPPREGESPYPSKKPRGHTYEKKRNPSPVPPPPTSETDSPSELLSPPRVRKEKASTTAENTQQSPISPKRTTRESNKKSIHRSPKSRSKSQRKEELPSPPQTPTEQKSPVVHSPVRPSPNKDYASSEKIISPRPGQAPLSPVRTHHGINTNDTRTSSNSASASRAAQDTYLRNLTRTPADRKKTVAACRALRAQITRFENAFARVHGRPPKGAHERAPLATTYAQYREWKRAIRSDAASRIQSMYRGAHVRMMLKQNPSFRKIVEKRAGRPPKEPALPPPIMPNDIISQQTRSPRHPIPPLKPRGEKQDGSNGFGVEVVPYPADEQSLDYSEYTGISSHASSHVHYSPRTQEDSQNDLNYLTLPELSSLKRSLKQELKKYDMDFRAQYGRMPTKQEKEPIRSKYEKYNSLKHRISLVERDPSLVLPKPQPKSQTPRAPKIVRQETPPSAAVPPPQGPDLQALKNEKQHLHQMLRSYERDFFRINNRQVSSYNDIKPVASQYRRYKEIKKSILAMQQQGQRR</sequence>
<dbReference type="PANTHER" id="PTHR15904:SF17">
    <property type="entry name" value="RHO-GAP DOMAIN-CONTAINING PROTEIN"/>
    <property type="match status" value="1"/>
</dbReference>
<gene>
    <name evidence="3" type="ORF">CTEN210_13862</name>
</gene>
<dbReference type="PANTHER" id="PTHR15904">
    <property type="entry name" value="FAM13"/>
    <property type="match status" value="1"/>
</dbReference>
<evidence type="ECO:0000313" key="4">
    <source>
        <dbReference type="Proteomes" id="UP001054902"/>
    </source>
</evidence>
<feature type="region of interest" description="Disordered" evidence="1">
    <location>
        <begin position="992"/>
        <end position="1030"/>
    </location>
</feature>
<feature type="region of interest" description="Disordered" evidence="1">
    <location>
        <begin position="515"/>
        <end position="538"/>
    </location>
</feature>
<feature type="compositionally biased region" description="Polar residues" evidence="1">
    <location>
        <begin position="521"/>
        <end position="538"/>
    </location>
</feature>
<evidence type="ECO:0000313" key="3">
    <source>
        <dbReference type="EMBL" id="GFH57386.1"/>
    </source>
</evidence>
<feature type="compositionally biased region" description="Basic residues" evidence="1">
    <location>
        <begin position="651"/>
        <end position="663"/>
    </location>
</feature>
<dbReference type="Proteomes" id="UP001054902">
    <property type="component" value="Unassembled WGS sequence"/>
</dbReference>
<feature type="region of interest" description="Disordered" evidence="1">
    <location>
        <begin position="842"/>
        <end position="887"/>
    </location>
</feature>
<organism evidence="3 4">
    <name type="scientific">Chaetoceros tenuissimus</name>
    <dbReference type="NCBI Taxonomy" id="426638"/>
    <lineage>
        <taxon>Eukaryota</taxon>
        <taxon>Sar</taxon>
        <taxon>Stramenopiles</taxon>
        <taxon>Ochrophyta</taxon>
        <taxon>Bacillariophyta</taxon>
        <taxon>Coscinodiscophyceae</taxon>
        <taxon>Chaetocerotophycidae</taxon>
        <taxon>Chaetocerotales</taxon>
        <taxon>Chaetocerotaceae</taxon>
        <taxon>Chaetoceros</taxon>
    </lineage>
</organism>
<dbReference type="AlphaFoldDB" id="A0AAD3D3X1"/>
<evidence type="ECO:0000259" key="2">
    <source>
        <dbReference type="Pfam" id="PF26116"/>
    </source>
</evidence>
<dbReference type="InterPro" id="IPR059029">
    <property type="entry name" value="FAM13A_dom"/>
</dbReference>
<feature type="region of interest" description="Disordered" evidence="1">
    <location>
        <begin position="28"/>
        <end position="57"/>
    </location>
</feature>
<keyword evidence="4" id="KW-1185">Reference proteome</keyword>
<feature type="domain" description="FAM13A-like" evidence="2">
    <location>
        <begin position="936"/>
        <end position="992"/>
    </location>
</feature>
<evidence type="ECO:0000256" key="1">
    <source>
        <dbReference type="SAM" id="MobiDB-lite"/>
    </source>
</evidence>
<dbReference type="Gene3D" id="1.10.10.1460">
    <property type="match status" value="1"/>
</dbReference>
<comment type="caution">
    <text evidence="3">The sequence shown here is derived from an EMBL/GenBank/DDBJ whole genome shotgun (WGS) entry which is preliminary data.</text>
</comment>
<proteinExistence type="predicted"/>
<feature type="region of interest" description="Disordered" evidence="1">
    <location>
        <begin position="573"/>
        <end position="750"/>
    </location>
</feature>
<name>A0AAD3D3X1_9STRA</name>
<dbReference type="InterPro" id="IPR039102">
    <property type="entry name" value="FAM13"/>
</dbReference>
<reference evidence="3 4" key="1">
    <citation type="journal article" date="2021" name="Sci. Rep.">
        <title>The genome of the diatom Chaetoceros tenuissimus carries an ancient integrated fragment of an extant virus.</title>
        <authorList>
            <person name="Hongo Y."/>
            <person name="Kimura K."/>
            <person name="Takaki Y."/>
            <person name="Yoshida Y."/>
            <person name="Baba S."/>
            <person name="Kobayashi G."/>
            <person name="Nagasaki K."/>
            <person name="Hano T."/>
            <person name="Tomaru Y."/>
        </authorList>
    </citation>
    <scope>NUCLEOTIDE SEQUENCE [LARGE SCALE GENOMIC DNA]</scope>
    <source>
        <strain evidence="3 4">NIES-3715</strain>
    </source>
</reference>
<accession>A0AAD3D3X1</accession>
<protein>
    <recommendedName>
        <fullName evidence="2">FAM13A-like domain-containing protein</fullName>
    </recommendedName>
</protein>
<dbReference type="PROSITE" id="PS50096">
    <property type="entry name" value="IQ"/>
    <property type="match status" value="1"/>
</dbReference>
<feature type="domain" description="FAM13A-like" evidence="2">
    <location>
        <begin position="762"/>
        <end position="807"/>
    </location>
</feature>
<dbReference type="EMBL" id="BLLK01000058">
    <property type="protein sequence ID" value="GFH57386.1"/>
    <property type="molecule type" value="Genomic_DNA"/>
</dbReference>
<feature type="compositionally biased region" description="Polar residues" evidence="1">
    <location>
        <begin position="628"/>
        <end position="639"/>
    </location>
</feature>